<evidence type="ECO:0000256" key="9">
    <source>
        <dbReference type="RuleBase" id="RU366031"/>
    </source>
</evidence>
<dbReference type="Gene3D" id="3.40.50.10090">
    <property type="match status" value="2"/>
</dbReference>
<evidence type="ECO:0000256" key="5">
    <source>
        <dbReference type="ARBA" id="ARBA00023244"/>
    </source>
</evidence>
<evidence type="ECO:0000256" key="6">
    <source>
        <dbReference type="ARBA" id="ARBA00037589"/>
    </source>
</evidence>
<evidence type="ECO:0000256" key="1">
    <source>
        <dbReference type="ARBA" id="ARBA00004772"/>
    </source>
</evidence>
<keyword evidence="4 9" id="KW-0456">Lyase</keyword>
<dbReference type="SUPFAM" id="SSF69618">
    <property type="entry name" value="HemD-like"/>
    <property type="match status" value="1"/>
</dbReference>
<evidence type="ECO:0000256" key="3">
    <source>
        <dbReference type="ARBA" id="ARBA00013109"/>
    </source>
</evidence>
<dbReference type="GO" id="GO:0006780">
    <property type="term" value="P:uroporphyrinogen III biosynthetic process"/>
    <property type="evidence" value="ECO:0007669"/>
    <property type="project" value="UniProtKB-UniRule"/>
</dbReference>
<dbReference type="Proteomes" id="UP000007052">
    <property type="component" value="Chromosome"/>
</dbReference>
<evidence type="ECO:0000256" key="8">
    <source>
        <dbReference type="ARBA" id="ARBA00048617"/>
    </source>
</evidence>
<organism evidence="11 12">
    <name type="scientific">Haemophilus parainfluenzae (strain T3T1)</name>
    <dbReference type="NCBI Taxonomy" id="862965"/>
    <lineage>
        <taxon>Bacteria</taxon>
        <taxon>Pseudomonadati</taxon>
        <taxon>Pseudomonadota</taxon>
        <taxon>Gammaproteobacteria</taxon>
        <taxon>Pasteurellales</taxon>
        <taxon>Pasteurellaceae</taxon>
        <taxon>Haemophilus</taxon>
    </lineage>
</organism>
<accession>A0AB33QE41</accession>
<comment type="catalytic activity">
    <reaction evidence="8 9">
        <text>hydroxymethylbilane = uroporphyrinogen III + H2O</text>
        <dbReference type="Rhea" id="RHEA:18965"/>
        <dbReference type="ChEBI" id="CHEBI:15377"/>
        <dbReference type="ChEBI" id="CHEBI:57308"/>
        <dbReference type="ChEBI" id="CHEBI:57845"/>
        <dbReference type="EC" id="4.2.1.75"/>
    </reaction>
</comment>
<keyword evidence="5 9" id="KW-0627">Porphyrin biosynthesis</keyword>
<sequence>MAVLVTRPDERGKALVDQLNQAGVVALHLPLLSIEAGAELAQLPTKLNQLKSGDYVFLVSKSAVDFADKTLKDIGFSWRQDLQYFTVGHRTAQHFSCQTECTVRYPITSENTEGVLNLPQMAELTDKNLLILRGNGGRELLREQTTLRGATVETVECYQRTPISYNNEEQTSICIRSGVQTLVVTSLEILQALIEFVPENEQNWLKNCCLVTVSQRIADVAIQQGWHNVVVSAGADNQSLLNTLLLNEVTPLSH</sequence>
<comment type="function">
    <text evidence="6 9">Catalyzes cyclization of the linear tetrapyrrole, hydroxymethylbilane, to the macrocyclic uroporphyrinogen III.</text>
</comment>
<dbReference type="GO" id="GO:0006782">
    <property type="term" value="P:protoporphyrinogen IX biosynthetic process"/>
    <property type="evidence" value="ECO:0007669"/>
    <property type="project" value="UniProtKB-UniRule"/>
</dbReference>
<dbReference type="PANTHER" id="PTHR38042:SF1">
    <property type="entry name" value="UROPORPHYRINOGEN-III SYNTHASE, CHLOROPLASTIC"/>
    <property type="match status" value="1"/>
</dbReference>
<dbReference type="InterPro" id="IPR003754">
    <property type="entry name" value="4pyrrol_synth_uPrphyn_synth"/>
</dbReference>
<feature type="domain" description="Tetrapyrrole biosynthesis uroporphyrinogen III synthase" evidence="10">
    <location>
        <begin position="14"/>
        <end position="241"/>
    </location>
</feature>
<dbReference type="CDD" id="cd06578">
    <property type="entry name" value="HemD"/>
    <property type="match status" value="1"/>
</dbReference>
<evidence type="ECO:0000313" key="12">
    <source>
        <dbReference type="Proteomes" id="UP000007052"/>
    </source>
</evidence>
<protein>
    <recommendedName>
        <fullName evidence="7 9">Uroporphyrinogen-III synthase</fullName>
        <ecNumber evidence="3 9">4.2.1.75</ecNumber>
    </recommendedName>
</protein>
<dbReference type="EC" id="4.2.1.75" evidence="3 9"/>
<evidence type="ECO:0000313" key="11">
    <source>
        <dbReference type="EMBL" id="CBW14604.1"/>
    </source>
</evidence>
<dbReference type="GO" id="GO:0004852">
    <property type="term" value="F:uroporphyrinogen-III synthase activity"/>
    <property type="evidence" value="ECO:0007669"/>
    <property type="project" value="UniProtKB-UniRule"/>
</dbReference>
<dbReference type="InterPro" id="IPR039793">
    <property type="entry name" value="UROS/Hem4"/>
</dbReference>
<reference evidence="12" key="1">
    <citation type="submission" date="2010-07" db="EMBL/GenBank/DDBJ databases">
        <title>The genome sequence of Haemophilus parainfluenzae T3T1.</title>
        <authorList>
            <person name="Crook D."/>
            <person name="Hood D."/>
            <person name="Moxon R."/>
            <person name="Parkhill J."/>
            <person name="Aslett M."/>
            <person name="Bentley S.D."/>
        </authorList>
    </citation>
    <scope>NUCLEOTIDE SEQUENCE [LARGE SCALE GENOMIC DNA]</scope>
    <source>
        <strain evidence="12">T3T1</strain>
    </source>
</reference>
<comment type="similarity">
    <text evidence="2 9">Belongs to the uroporphyrinogen-III synthase family.</text>
</comment>
<evidence type="ECO:0000256" key="7">
    <source>
        <dbReference type="ARBA" id="ARBA00040167"/>
    </source>
</evidence>
<dbReference type="InterPro" id="IPR036108">
    <property type="entry name" value="4pyrrol_syn_uPrphyn_synt_sf"/>
</dbReference>
<dbReference type="PANTHER" id="PTHR38042">
    <property type="entry name" value="UROPORPHYRINOGEN-III SYNTHASE, CHLOROPLASTIC"/>
    <property type="match status" value="1"/>
</dbReference>
<comment type="pathway">
    <text evidence="1 9">Porphyrin-containing compound metabolism; protoporphyrin-IX biosynthesis; coproporphyrinogen-III from 5-aminolevulinate: step 3/4.</text>
</comment>
<name>A0AB33QE41_HAEP3</name>
<dbReference type="RefSeq" id="WP_014064394.1">
    <property type="nucleotide sequence ID" value="NC_015964.1"/>
</dbReference>
<evidence type="ECO:0000256" key="2">
    <source>
        <dbReference type="ARBA" id="ARBA00008133"/>
    </source>
</evidence>
<dbReference type="Pfam" id="PF02602">
    <property type="entry name" value="HEM4"/>
    <property type="match status" value="1"/>
</dbReference>
<dbReference type="KEGG" id="hpr:PARA_04970"/>
<proteinExistence type="inferred from homology"/>
<dbReference type="AlphaFoldDB" id="A0AB33QE41"/>
<dbReference type="EMBL" id="FQ312002">
    <property type="protein sequence ID" value="CBW14604.1"/>
    <property type="molecule type" value="Genomic_DNA"/>
</dbReference>
<gene>
    <name evidence="11" type="ordered locus">PARA_04970</name>
</gene>
<evidence type="ECO:0000256" key="4">
    <source>
        <dbReference type="ARBA" id="ARBA00023239"/>
    </source>
</evidence>
<evidence type="ECO:0000259" key="10">
    <source>
        <dbReference type="Pfam" id="PF02602"/>
    </source>
</evidence>